<dbReference type="STRING" id="1189619.pgond44_09566"/>
<dbReference type="Pfam" id="PF05015">
    <property type="entry name" value="HigB-like_toxin"/>
    <property type="match status" value="1"/>
</dbReference>
<dbReference type="PANTHER" id="PTHR40266">
    <property type="entry name" value="TOXIN HIGB-1"/>
    <property type="match status" value="1"/>
</dbReference>
<organism evidence="1 2">
    <name type="scientific">Psychroflexus gondwanensis ACAM 44</name>
    <dbReference type="NCBI Taxonomy" id="1189619"/>
    <lineage>
        <taxon>Bacteria</taxon>
        <taxon>Pseudomonadati</taxon>
        <taxon>Bacteroidota</taxon>
        <taxon>Flavobacteriia</taxon>
        <taxon>Flavobacteriales</taxon>
        <taxon>Flavobacteriaceae</taxon>
        <taxon>Psychroflexus</taxon>
    </lineage>
</organism>
<dbReference type="Proteomes" id="UP000012317">
    <property type="component" value="Unassembled WGS sequence"/>
</dbReference>
<keyword evidence="2" id="KW-1185">Reference proteome</keyword>
<comment type="caution">
    <text evidence="1">The sequence shown here is derived from an EMBL/GenBank/DDBJ whole genome shotgun (WGS) entry which is preliminary data.</text>
</comment>
<dbReference type="PANTHER" id="PTHR40266:SF2">
    <property type="entry name" value="TOXIN HIGB-1"/>
    <property type="match status" value="1"/>
</dbReference>
<evidence type="ECO:0000313" key="2">
    <source>
        <dbReference type="Proteomes" id="UP000012317"/>
    </source>
</evidence>
<gene>
    <name evidence="1" type="ORF">pgond44_09566</name>
</gene>
<dbReference type="InterPro" id="IPR035093">
    <property type="entry name" value="RelE/ParE_toxin_dom_sf"/>
</dbReference>
<dbReference type="PATRIC" id="fig|1189619.4.peg.1973"/>
<dbReference type="EMBL" id="APLF01000009">
    <property type="protein sequence ID" value="EMY80800.1"/>
    <property type="molecule type" value="Genomic_DNA"/>
</dbReference>
<dbReference type="InterPro" id="IPR007711">
    <property type="entry name" value="HigB-1"/>
</dbReference>
<name>N1WP97_9FLAO</name>
<dbReference type="Gene3D" id="3.30.2310.20">
    <property type="entry name" value="RelE-like"/>
    <property type="match status" value="1"/>
</dbReference>
<evidence type="ECO:0000313" key="1">
    <source>
        <dbReference type="EMBL" id="EMY80800.1"/>
    </source>
</evidence>
<proteinExistence type="predicted"/>
<accession>N1WP97</accession>
<sequence length="93" mass="11098">MIVSFRSKETKQIWNGNRVKKIPIEIQRIGRRKLRMLNNSQDITDLRIPPSNRLEKLSGNLSGFYSIRINKQWRIIFKWDKGLASEVDIKDYH</sequence>
<reference evidence="1 2" key="1">
    <citation type="journal article" date="2014" name="Genome Biol. Evol.">
        <title>Extensive gene acquisition in the extremely psychrophilic bacterial species Psychroflexus torquis and the link to sea-ice ecosystem specialism.</title>
        <authorList>
            <person name="Feng S."/>
            <person name="Powell S.M."/>
            <person name="Wilson R."/>
            <person name="Bowman J.P."/>
        </authorList>
    </citation>
    <scope>NUCLEOTIDE SEQUENCE [LARGE SCALE GENOMIC DNA]</scope>
    <source>
        <strain evidence="1 2">ACAM 44</strain>
    </source>
</reference>
<dbReference type="SUPFAM" id="SSF143011">
    <property type="entry name" value="RelE-like"/>
    <property type="match status" value="1"/>
</dbReference>
<dbReference type="AlphaFoldDB" id="N1WP97"/>
<protein>
    <submittedName>
        <fullName evidence="1">Plasmid maintenance system killer protein</fullName>
    </submittedName>
</protein>
<dbReference type="RefSeq" id="WP_003440705.1">
    <property type="nucleotide sequence ID" value="NZ_APLF01000009.1"/>
</dbReference>
<dbReference type="eggNOG" id="COG3549">
    <property type="taxonomic scope" value="Bacteria"/>
</dbReference>